<dbReference type="PANTHER" id="PTHR30435">
    <property type="entry name" value="FLAGELLAR PROTEIN"/>
    <property type="match status" value="1"/>
</dbReference>
<comment type="function">
    <text evidence="5">A flexible structure which links the flagellar filament to the drive apparatus in the basal body.</text>
</comment>
<evidence type="ECO:0000259" key="9">
    <source>
        <dbReference type="Pfam" id="PF22692"/>
    </source>
</evidence>
<dbReference type="Pfam" id="PF06429">
    <property type="entry name" value="Flg_bbr_C"/>
    <property type="match status" value="1"/>
</dbReference>
<dbReference type="NCBIfam" id="TIGR03506">
    <property type="entry name" value="FlgEFG_subfam"/>
    <property type="match status" value="1"/>
</dbReference>
<keyword evidence="10" id="KW-0966">Cell projection</keyword>
<evidence type="ECO:0000256" key="1">
    <source>
        <dbReference type="ARBA" id="ARBA00004117"/>
    </source>
</evidence>
<evidence type="ECO:0000256" key="3">
    <source>
        <dbReference type="ARBA" id="ARBA00019015"/>
    </source>
</evidence>
<comment type="similarity">
    <text evidence="2 5">Belongs to the flagella basal body rod proteins family.</text>
</comment>
<feature type="domain" description="Flagellar hook protein FlgE D2" evidence="8">
    <location>
        <begin position="163"/>
        <end position="262"/>
    </location>
</feature>
<keyword evidence="4 5" id="KW-0975">Bacterial flagellum</keyword>
<keyword evidence="10" id="KW-0969">Cilium</keyword>
<accession>A0ABT9FC40</accession>
<evidence type="ECO:0000256" key="2">
    <source>
        <dbReference type="ARBA" id="ARBA00009677"/>
    </source>
</evidence>
<feature type="domain" description="Flagellar basal-body/hook protein C-terminal" evidence="7">
    <location>
        <begin position="336"/>
        <end position="380"/>
    </location>
</feature>
<keyword evidence="11" id="KW-1185">Reference proteome</keyword>
<proteinExistence type="inferred from homology"/>
<evidence type="ECO:0000256" key="4">
    <source>
        <dbReference type="ARBA" id="ARBA00023143"/>
    </source>
</evidence>
<dbReference type="Pfam" id="PF07559">
    <property type="entry name" value="FlgE_D2"/>
    <property type="match status" value="1"/>
</dbReference>
<comment type="subcellular location">
    <subcellularLocation>
        <location evidence="1 5">Bacterial flagellum basal body</location>
    </subcellularLocation>
</comment>
<protein>
    <recommendedName>
        <fullName evidence="3 5">Flagellar hook protein FlgE</fullName>
    </recommendedName>
</protein>
<dbReference type="InterPro" id="IPR011491">
    <property type="entry name" value="FlgE_D2"/>
</dbReference>
<evidence type="ECO:0000313" key="10">
    <source>
        <dbReference type="EMBL" id="MDP2564353.1"/>
    </source>
</evidence>
<evidence type="ECO:0000259" key="6">
    <source>
        <dbReference type="Pfam" id="PF00460"/>
    </source>
</evidence>
<dbReference type="InterPro" id="IPR010930">
    <property type="entry name" value="Flg_bb/hook_C_dom"/>
</dbReference>
<organism evidence="10 11">
    <name type="scientific">Pseudoalteromonas marina</name>
    <dbReference type="NCBI Taxonomy" id="267375"/>
    <lineage>
        <taxon>Bacteria</taxon>
        <taxon>Pseudomonadati</taxon>
        <taxon>Pseudomonadota</taxon>
        <taxon>Gammaproteobacteria</taxon>
        <taxon>Alteromonadales</taxon>
        <taxon>Pseudoalteromonadaceae</taxon>
        <taxon>Pseudoalteromonas</taxon>
    </lineage>
</organism>
<dbReference type="Pfam" id="PF22692">
    <property type="entry name" value="LlgE_F_G_D1"/>
    <property type="match status" value="1"/>
</dbReference>
<dbReference type="InterPro" id="IPR001444">
    <property type="entry name" value="Flag_bb_rod_N"/>
</dbReference>
<gene>
    <name evidence="10" type="ORF">Q8W34_06885</name>
</gene>
<evidence type="ECO:0000256" key="5">
    <source>
        <dbReference type="RuleBase" id="RU362116"/>
    </source>
</evidence>
<dbReference type="EMBL" id="JAUYVT010000004">
    <property type="protein sequence ID" value="MDP2564353.1"/>
    <property type="molecule type" value="Genomic_DNA"/>
</dbReference>
<sequence>MSTSQIGLSGLMAVNTAISGVANNIANTETVGYKSSNAVFGNLVSGDGLGKGTSINGNKTDFSQGGQTSTGRVLDMMVDGNGYFIVSKEGSDQDMYTRNGQFSLSAEGKLVTNQGLNVQGYEQNASGSYSLNPVDISIPANFGTPELTDTVGVDINLKSMGDSFSTSLPVYDSLGNQNNMDMTFTRTAPNQWDVQYDMDGSSYGPFPITFDAAGQIVGAPVQTINTPAFSNGAAAQTIDVDLTAITQYAGSHTLNSIDANGFGIGALEGIEVTPEGVISATYSNGQSIQQFKVAMATFPNDDGLKGVGGGDFVAGVSAGGRKLAGAGENGVGNVVSSALEASNVDLTSELVDLITYQQSYKANSKVISTSSELSETTLNLSR</sequence>
<dbReference type="Pfam" id="PF00460">
    <property type="entry name" value="Flg_bb_rod"/>
    <property type="match status" value="1"/>
</dbReference>
<dbReference type="InterPro" id="IPR037058">
    <property type="entry name" value="Falgellar_hook_FlgE_sf"/>
</dbReference>
<dbReference type="PANTHER" id="PTHR30435:SF1">
    <property type="entry name" value="FLAGELLAR HOOK PROTEIN FLGE"/>
    <property type="match status" value="1"/>
</dbReference>
<dbReference type="Proteomes" id="UP001177212">
    <property type="component" value="Unassembled WGS sequence"/>
</dbReference>
<dbReference type="InterPro" id="IPR037925">
    <property type="entry name" value="FlgE/F/G-like"/>
</dbReference>
<name>A0ABT9FC40_9GAMM</name>
<feature type="domain" description="Flagellar basal body rod protein N-terminal" evidence="6">
    <location>
        <begin position="6"/>
        <end position="34"/>
    </location>
</feature>
<dbReference type="RefSeq" id="WP_305471632.1">
    <property type="nucleotide sequence ID" value="NZ_JAUYVT010000004.1"/>
</dbReference>
<comment type="caution">
    <text evidence="10">The sequence shown here is derived from an EMBL/GenBank/DDBJ whole genome shotgun (WGS) entry which is preliminary data.</text>
</comment>
<keyword evidence="10" id="KW-0282">Flagellum</keyword>
<evidence type="ECO:0000259" key="7">
    <source>
        <dbReference type="Pfam" id="PF06429"/>
    </source>
</evidence>
<dbReference type="InterPro" id="IPR053967">
    <property type="entry name" value="LlgE_F_G-like_D1"/>
</dbReference>
<dbReference type="SUPFAM" id="SSF117143">
    <property type="entry name" value="Flagellar hook protein flgE"/>
    <property type="match status" value="1"/>
</dbReference>
<dbReference type="Gene3D" id="2.60.98.20">
    <property type="entry name" value="Flagellar hook protein FlgE"/>
    <property type="match status" value="1"/>
</dbReference>
<dbReference type="InterPro" id="IPR020013">
    <property type="entry name" value="Flagellar_FlgE/F/G"/>
</dbReference>
<evidence type="ECO:0000313" key="11">
    <source>
        <dbReference type="Proteomes" id="UP001177212"/>
    </source>
</evidence>
<feature type="domain" description="Flagellar hook protein FlgE/F/G-like D1" evidence="9">
    <location>
        <begin position="77"/>
        <end position="142"/>
    </location>
</feature>
<evidence type="ECO:0000259" key="8">
    <source>
        <dbReference type="Pfam" id="PF07559"/>
    </source>
</evidence>
<reference evidence="10" key="1">
    <citation type="submission" date="2023-07" db="EMBL/GenBank/DDBJ databases">
        <title>Genome content predicts the carbon catabolic preferences of heterotrophic bacteria.</title>
        <authorList>
            <person name="Gralka M."/>
        </authorList>
    </citation>
    <scope>NUCLEOTIDE SEQUENCE</scope>
    <source>
        <strain evidence="10">4G09</strain>
    </source>
</reference>